<dbReference type="Proteomes" id="UP000248889">
    <property type="component" value="Unassembled WGS sequence"/>
</dbReference>
<dbReference type="OrthoDB" id="3482507at2"/>
<sequence length="266" mass="28498">MRTEPAREPEPEYAFVVNVDVQGSGLLSDPEKSAMRQRLYEVTGRAFEQTGIREPRLYQEDRGDGVLSVLSAGVPPKQVLGEWLEHLHQNLRAVNAGLAHPLRIRAGMHVGPVSRDAHGLSGRAVDLACRLSDCDLAKQVLAAAHGFWLVNAVSDQVYRDLVRDGGRWIDPRAYAGAEVLLKEGPQRAWFLVPGLPTPPMPSSEESGTSGEAGDKRGVVLEKGDAASGGSVNNNYHYGSGEIISDARIGVLNIGHGAGQLPSGGEK</sequence>
<dbReference type="SUPFAM" id="SSF55073">
    <property type="entry name" value="Nucleotide cyclase"/>
    <property type="match status" value="1"/>
</dbReference>
<feature type="compositionally biased region" description="Low complexity" evidence="1">
    <location>
        <begin position="202"/>
        <end position="211"/>
    </location>
</feature>
<dbReference type="RefSeq" id="WP_111500209.1">
    <property type="nucleotide sequence ID" value="NZ_QKYN01000033.1"/>
</dbReference>
<keyword evidence="4" id="KW-1185">Reference proteome</keyword>
<evidence type="ECO:0000313" key="3">
    <source>
        <dbReference type="EMBL" id="RAG86105.1"/>
    </source>
</evidence>
<feature type="region of interest" description="Disordered" evidence="1">
    <location>
        <begin position="196"/>
        <end position="215"/>
    </location>
</feature>
<dbReference type="GO" id="GO:0004016">
    <property type="term" value="F:adenylate cyclase activity"/>
    <property type="evidence" value="ECO:0007669"/>
    <property type="project" value="UniProtKB-ARBA"/>
</dbReference>
<proteinExistence type="predicted"/>
<organism evidence="3 4">
    <name type="scientific">Streptacidiphilus pinicola</name>
    <dbReference type="NCBI Taxonomy" id="2219663"/>
    <lineage>
        <taxon>Bacteria</taxon>
        <taxon>Bacillati</taxon>
        <taxon>Actinomycetota</taxon>
        <taxon>Actinomycetes</taxon>
        <taxon>Kitasatosporales</taxon>
        <taxon>Streptomycetaceae</taxon>
        <taxon>Streptacidiphilus</taxon>
    </lineage>
</organism>
<dbReference type="GO" id="GO:0009190">
    <property type="term" value="P:cyclic nucleotide biosynthetic process"/>
    <property type="evidence" value="ECO:0007669"/>
    <property type="project" value="InterPro"/>
</dbReference>
<evidence type="ECO:0000259" key="2">
    <source>
        <dbReference type="PROSITE" id="PS50125"/>
    </source>
</evidence>
<dbReference type="AlphaFoldDB" id="A0A2X0KA49"/>
<reference evidence="3 4" key="1">
    <citation type="submission" date="2018-06" db="EMBL/GenBank/DDBJ databases">
        <title>Streptacidiphilus pinicola sp. nov., isolated from pine grove soil.</title>
        <authorList>
            <person name="Roh S.G."/>
            <person name="Park S."/>
            <person name="Kim M.-K."/>
            <person name="Yun B.-R."/>
            <person name="Park J."/>
            <person name="Kim M.J."/>
            <person name="Kim Y.S."/>
            <person name="Kim S.B."/>
        </authorList>
    </citation>
    <scope>NUCLEOTIDE SEQUENCE [LARGE SCALE GENOMIC DNA]</scope>
    <source>
        <strain evidence="3 4">MMS16-CNU450</strain>
    </source>
</reference>
<accession>A0A2X0KA49</accession>
<dbReference type="PROSITE" id="PS50125">
    <property type="entry name" value="GUANYLATE_CYCLASE_2"/>
    <property type="match status" value="1"/>
</dbReference>
<feature type="domain" description="Guanylate cyclase" evidence="2">
    <location>
        <begin position="101"/>
        <end position="132"/>
    </location>
</feature>
<dbReference type="GO" id="GO:0035556">
    <property type="term" value="P:intracellular signal transduction"/>
    <property type="evidence" value="ECO:0007669"/>
    <property type="project" value="InterPro"/>
</dbReference>
<dbReference type="Gene3D" id="3.30.70.1230">
    <property type="entry name" value="Nucleotide cyclase"/>
    <property type="match status" value="1"/>
</dbReference>
<evidence type="ECO:0000256" key="1">
    <source>
        <dbReference type="SAM" id="MobiDB-lite"/>
    </source>
</evidence>
<name>A0A2X0KA49_9ACTN</name>
<dbReference type="InterPro" id="IPR029787">
    <property type="entry name" value="Nucleotide_cyclase"/>
</dbReference>
<dbReference type="EMBL" id="QKYN01000033">
    <property type="protein sequence ID" value="RAG86105.1"/>
    <property type="molecule type" value="Genomic_DNA"/>
</dbReference>
<dbReference type="InterPro" id="IPR001054">
    <property type="entry name" value="A/G_cyclase"/>
</dbReference>
<comment type="caution">
    <text evidence="3">The sequence shown here is derived from an EMBL/GenBank/DDBJ whole genome shotgun (WGS) entry which is preliminary data.</text>
</comment>
<protein>
    <recommendedName>
        <fullName evidence="2">Guanylate cyclase domain-containing protein</fullName>
    </recommendedName>
</protein>
<evidence type="ECO:0000313" key="4">
    <source>
        <dbReference type="Proteomes" id="UP000248889"/>
    </source>
</evidence>
<gene>
    <name evidence="3" type="ORF">DN069_08290</name>
</gene>